<dbReference type="Proteomes" id="UP000007350">
    <property type="component" value="Unassembled WGS sequence"/>
</dbReference>
<organism evidence="2 3">
    <name type="scientific">Trypanosoma cruzi marinkellei</name>
    <dbReference type="NCBI Taxonomy" id="85056"/>
    <lineage>
        <taxon>Eukaryota</taxon>
        <taxon>Discoba</taxon>
        <taxon>Euglenozoa</taxon>
        <taxon>Kinetoplastea</taxon>
        <taxon>Metakinetoplastina</taxon>
        <taxon>Trypanosomatida</taxon>
        <taxon>Trypanosomatidae</taxon>
        <taxon>Trypanosoma</taxon>
        <taxon>Schizotrypanum</taxon>
    </lineage>
</organism>
<gene>
    <name evidence="2" type="ORF">MOQ_008347</name>
</gene>
<feature type="compositionally biased region" description="Basic and acidic residues" evidence="1">
    <location>
        <begin position="198"/>
        <end position="214"/>
    </location>
</feature>
<evidence type="ECO:0000313" key="2">
    <source>
        <dbReference type="EMBL" id="EKF27920.1"/>
    </source>
</evidence>
<comment type="caution">
    <text evidence="2">The sequence shown here is derived from an EMBL/GenBank/DDBJ whole genome shotgun (WGS) entry which is preliminary data.</text>
</comment>
<dbReference type="OrthoDB" id="273903at2759"/>
<feature type="compositionally biased region" description="Basic and acidic residues" evidence="1">
    <location>
        <begin position="450"/>
        <end position="460"/>
    </location>
</feature>
<dbReference type="AlphaFoldDB" id="K2ML96"/>
<dbReference type="EMBL" id="AHKC01017145">
    <property type="protein sequence ID" value="EKF27920.1"/>
    <property type="molecule type" value="Genomic_DNA"/>
</dbReference>
<feature type="region of interest" description="Disordered" evidence="1">
    <location>
        <begin position="198"/>
        <end position="220"/>
    </location>
</feature>
<feature type="region of interest" description="Disordered" evidence="1">
    <location>
        <begin position="450"/>
        <end position="470"/>
    </location>
</feature>
<evidence type="ECO:0000256" key="1">
    <source>
        <dbReference type="SAM" id="MobiDB-lite"/>
    </source>
</evidence>
<keyword evidence="3" id="KW-1185">Reference proteome</keyword>
<protein>
    <submittedName>
        <fullName evidence="2">Uncharacterized protein</fullName>
    </submittedName>
</protein>
<feature type="compositionally biased region" description="Acidic residues" evidence="1">
    <location>
        <begin position="461"/>
        <end position="470"/>
    </location>
</feature>
<name>K2ML96_TRYCR</name>
<feature type="region of interest" description="Disordered" evidence="1">
    <location>
        <begin position="1"/>
        <end position="33"/>
    </location>
</feature>
<accession>K2ML96</accession>
<proteinExistence type="predicted"/>
<feature type="compositionally biased region" description="Polar residues" evidence="1">
    <location>
        <begin position="1"/>
        <end position="11"/>
    </location>
</feature>
<sequence>MENQRLASSILQPLASGPETTTSTASVTRQKRGRASYLYDSNGKRLRGLKGEAAKLMHNHRFFSSEEEIHHLEQALAVGQCSMETSMEAGGSGGGGVGTHKLPTLPDMFGVISPASTAGGGGTVETLNGENVAHGSLVPPMHRWSLVQQRHVTIGSSPKGTDGPDAPSLELRHISTSGYRWARADALLVENALISAMRTEKEEGGEGESEKDGGDSGGDWTCRQGDLPGAWLTHLLSVPPEVELSVFHSSTGPSPFAFLTVSPEEYATLGLGNDMYQPAVLPDEGNDPDTVKWRFDYLSTCKLLELYERFGNFVVVADRWRYSNSREIGVFQSAEGAGATSMETNVPTPPVEVLMERYKLVSEAVLRHRLCLLQEVLKDEDGKDGATAGPSYSCKSKTPTSGLRVKPAEERALPSAHPLTSLMEKHPVLVAQRTRQEWLTQRYRELRQRDGTETAFHEEKENEDELDETDMLSRHRADVMKRFLDLPLPSQEQLSQAACKRNGVESDVSLLVPSFLPPPASPFWYDSLLEQSRRRRLREVLTREAEMNVPYFRALMAERRVSSQATVLFDKLRVLTRDTTTAVQEDEKTCAAEFDESAEKKGKNLERQGLCKKSKQKKQQKMVDAMGEESYQGVQEEVSRIPLQCERLRLCVQAGWFLPPPEGEVGGKSTGSSAAANRALSNFSEALLLSLPPSVPRLHLGVEHELEKHLWEDHRALCDDDAEVQQLLCDARVLYTQNLLLRRFSGRCGVLEASLKKLASEAAAMEMY</sequence>
<reference evidence="2 3" key="1">
    <citation type="journal article" date="2012" name="BMC Genomics">
        <title>Comparative genomic analysis of human infective Trypanosoma cruzi lineages with the bat-restricted subspecies T. cruzi marinkellei.</title>
        <authorList>
            <person name="Franzen O."/>
            <person name="Talavera-Lopez C."/>
            <person name="Ochaya S."/>
            <person name="Butler C.E."/>
            <person name="Messenger L.A."/>
            <person name="Lewis M.D."/>
            <person name="Llewellyn M.S."/>
            <person name="Marinkelle C.J."/>
            <person name="Tyler K.M."/>
            <person name="Miles M.A."/>
            <person name="Andersson B."/>
        </authorList>
    </citation>
    <scope>NUCLEOTIDE SEQUENCE [LARGE SCALE GENOMIC DNA]</scope>
    <source>
        <strain evidence="2 3">B7</strain>
    </source>
</reference>
<feature type="region of interest" description="Disordered" evidence="1">
    <location>
        <begin position="382"/>
        <end position="403"/>
    </location>
</feature>
<feature type="compositionally biased region" description="Polar residues" evidence="1">
    <location>
        <begin position="18"/>
        <end position="28"/>
    </location>
</feature>
<evidence type="ECO:0000313" key="3">
    <source>
        <dbReference type="Proteomes" id="UP000007350"/>
    </source>
</evidence>